<dbReference type="Proteomes" id="UP000494330">
    <property type="component" value="Unassembled WGS sequence"/>
</dbReference>
<keyword evidence="2" id="KW-1185">Reference proteome</keyword>
<evidence type="ECO:0000313" key="1">
    <source>
        <dbReference type="EMBL" id="VWC40373.1"/>
    </source>
</evidence>
<gene>
    <name evidence="1" type="ORF">BPA30113_06868</name>
</gene>
<name>A0A6P2S3P9_9BURK</name>
<accession>A0A6P2S3P9</accession>
<proteinExistence type="predicted"/>
<sequence>MPNRPGRAHSRCASMCARMRRAPSSGVQVDVSMHIAYGRV</sequence>
<evidence type="ECO:0000313" key="2">
    <source>
        <dbReference type="Proteomes" id="UP000494330"/>
    </source>
</evidence>
<reference evidence="1 2" key="1">
    <citation type="submission" date="2019-09" db="EMBL/GenBank/DDBJ databases">
        <authorList>
            <person name="Depoorter E."/>
        </authorList>
    </citation>
    <scope>NUCLEOTIDE SEQUENCE [LARGE SCALE GENOMIC DNA]</scope>
    <source>
        <strain evidence="1">LMG 30113</strain>
    </source>
</reference>
<dbReference type="EMBL" id="CABVQD010000041">
    <property type="protein sequence ID" value="VWC40373.1"/>
    <property type="molecule type" value="Genomic_DNA"/>
</dbReference>
<protein>
    <submittedName>
        <fullName evidence="1">Uncharacterized protein</fullName>
    </submittedName>
</protein>
<organism evidence="1 2">
    <name type="scientific">Burkholderia paludis</name>
    <dbReference type="NCBI Taxonomy" id="1506587"/>
    <lineage>
        <taxon>Bacteria</taxon>
        <taxon>Pseudomonadati</taxon>
        <taxon>Pseudomonadota</taxon>
        <taxon>Betaproteobacteria</taxon>
        <taxon>Burkholderiales</taxon>
        <taxon>Burkholderiaceae</taxon>
        <taxon>Burkholderia</taxon>
        <taxon>Burkholderia cepacia complex</taxon>
    </lineage>
</organism>
<dbReference type="AlphaFoldDB" id="A0A6P2S3P9"/>